<gene>
    <name evidence="1" type="ORF">UC35_10335</name>
</gene>
<dbReference type="EMBL" id="CP010951">
    <property type="protein sequence ID" value="AMO23216.1"/>
    <property type="molecule type" value="Genomic_DNA"/>
</dbReference>
<dbReference type="Proteomes" id="UP000070433">
    <property type="component" value="Chromosome"/>
</dbReference>
<evidence type="ECO:0000313" key="1">
    <source>
        <dbReference type="EMBL" id="AMO23216.1"/>
    </source>
</evidence>
<organism evidence="1 2">
    <name type="scientific">Ramlibacter tataouinensis</name>
    <dbReference type="NCBI Taxonomy" id="94132"/>
    <lineage>
        <taxon>Bacteria</taxon>
        <taxon>Pseudomonadati</taxon>
        <taxon>Pseudomonadota</taxon>
        <taxon>Betaproteobacteria</taxon>
        <taxon>Burkholderiales</taxon>
        <taxon>Comamonadaceae</taxon>
        <taxon>Ramlibacter</taxon>
    </lineage>
</organism>
<protein>
    <submittedName>
        <fullName evidence="1">Uncharacterized protein</fullName>
    </submittedName>
</protein>
<sequence>MHTFHALYEAARSPRTRRVLDRLAREASALIAALLRPGKLVAEVEAMRKLHVEASRIEATRPARAAVLRHQAARVGLS</sequence>
<proteinExistence type="predicted"/>
<dbReference type="OrthoDB" id="8854187at2"/>
<accession>A0A127JTD1</accession>
<dbReference type="AlphaFoldDB" id="A0A127JTD1"/>
<keyword evidence="2" id="KW-1185">Reference proteome</keyword>
<name>A0A127JTD1_9BURK</name>
<evidence type="ECO:0000313" key="2">
    <source>
        <dbReference type="Proteomes" id="UP000070433"/>
    </source>
</evidence>
<dbReference type="RefSeq" id="WP_061498927.1">
    <property type="nucleotide sequence ID" value="NZ_CP010951.1"/>
</dbReference>
<reference evidence="1 2" key="1">
    <citation type="journal article" date="2014" name="Int. J. Syst. Evol. Microbiol.">
        <title>Ramlibacter solisilvae sp. nov., isolated from forest soil, and emended description of the genus Ramlibacter.</title>
        <authorList>
            <person name="Lee H.J."/>
            <person name="Lee S.H."/>
            <person name="Lee S.S."/>
            <person name="Lee J.S."/>
            <person name="Kim Y."/>
            <person name="Kim S.C."/>
            <person name="Jeon C.O."/>
        </authorList>
    </citation>
    <scope>NUCLEOTIDE SEQUENCE [LARGE SCALE GENOMIC DNA]</scope>
    <source>
        <strain evidence="1 2">5-10</strain>
    </source>
</reference>